<feature type="compositionally biased region" description="Acidic residues" evidence="1">
    <location>
        <begin position="112"/>
        <end position="124"/>
    </location>
</feature>
<keyword evidence="3" id="KW-1185">Reference proteome</keyword>
<organism evidence="2 3">
    <name type="scientific">Drosophila navojoa</name>
    <name type="common">Fruit fly</name>
    <dbReference type="NCBI Taxonomy" id="7232"/>
    <lineage>
        <taxon>Eukaryota</taxon>
        <taxon>Metazoa</taxon>
        <taxon>Ecdysozoa</taxon>
        <taxon>Arthropoda</taxon>
        <taxon>Hexapoda</taxon>
        <taxon>Insecta</taxon>
        <taxon>Pterygota</taxon>
        <taxon>Neoptera</taxon>
        <taxon>Endopterygota</taxon>
        <taxon>Diptera</taxon>
        <taxon>Brachycera</taxon>
        <taxon>Muscomorpha</taxon>
        <taxon>Ephydroidea</taxon>
        <taxon>Drosophilidae</taxon>
        <taxon>Drosophila</taxon>
    </lineage>
</organism>
<dbReference type="EMBL" id="LSRL02001906">
    <property type="protein sequence ID" value="TDG38796.1"/>
    <property type="molecule type" value="Genomic_DNA"/>
</dbReference>
<evidence type="ECO:0000313" key="2">
    <source>
        <dbReference type="EMBL" id="TDG38796.1"/>
    </source>
</evidence>
<name>A0A484AQQ2_DRONA</name>
<evidence type="ECO:0000256" key="1">
    <source>
        <dbReference type="SAM" id="MobiDB-lite"/>
    </source>
</evidence>
<dbReference type="Proteomes" id="UP000295192">
    <property type="component" value="Unassembled WGS sequence"/>
</dbReference>
<feature type="compositionally biased region" description="Polar residues" evidence="1">
    <location>
        <begin position="70"/>
        <end position="93"/>
    </location>
</feature>
<feature type="region of interest" description="Disordered" evidence="1">
    <location>
        <begin position="1"/>
        <end position="35"/>
    </location>
</feature>
<comment type="caution">
    <text evidence="2">The sequence shown here is derived from an EMBL/GenBank/DDBJ whole genome shotgun (WGS) entry which is preliminary data.</text>
</comment>
<reference evidence="2 3" key="1">
    <citation type="journal article" date="2019" name="J. Hered.">
        <title>An Improved Genome Assembly for Drosophila navojoa, the Basal Species in the mojavensis Cluster.</title>
        <authorList>
            <person name="Vanderlinde T."/>
            <person name="Dupim E.G."/>
            <person name="Nazario-Yepiz N.O."/>
            <person name="Carvalho A.B."/>
        </authorList>
    </citation>
    <scope>NUCLEOTIDE SEQUENCE [LARGE SCALE GENOMIC DNA]</scope>
    <source>
        <strain evidence="2">Navoj_Jal97</strain>
        <tissue evidence="2">Whole organism</tissue>
    </source>
</reference>
<gene>
    <name evidence="2" type="ORF">AWZ03_014782</name>
</gene>
<accession>A0A484AQQ2</accession>
<proteinExistence type="predicted"/>
<feature type="region of interest" description="Disordered" evidence="1">
    <location>
        <begin position="54"/>
        <end position="141"/>
    </location>
</feature>
<sequence length="141" mass="15495">MDNAGINNLGDRSNLGIGRVHPADPRLRTSDSTGVEQVRLKKVRVHIKRLPLQAENGLQQHHSEEAATTACDSWSPVSPSSDCVSNGRYSPTRSPWRPPRAPTPYRVKLDSSEDEVMELCDSEPDGEREGSDAEGDVIMCD</sequence>
<dbReference type="AlphaFoldDB" id="A0A484AQQ2"/>
<protein>
    <submittedName>
        <fullName evidence="2">Uncharacterized protein</fullName>
    </submittedName>
</protein>
<evidence type="ECO:0000313" key="3">
    <source>
        <dbReference type="Proteomes" id="UP000295192"/>
    </source>
</evidence>